<dbReference type="RefSeq" id="WP_283206802.1">
    <property type="nucleotide sequence ID" value="NZ_BPQP01000116.1"/>
</dbReference>
<name>A0ABQ4S407_9HYPH</name>
<reference evidence="1" key="2">
    <citation type="submission" date="2021-08" db="EMBL/GenBank/DDBJ databases">
        <authorList>
            <person name="Tani A."/>
            <person name="Ola A."/>
            <person name="Ogura Y."/>
            <person name="Katsura K."/>
            <person name="Hayashi T."/>
        </authorList>
    </citation>
    <scope>NUCLEOTIDE SEQUENCE</scope>
    <source>
        <strain evidence="1">DSM 19015</strain>
    </source>
</reference>
<gene>
    <name evidence="1" type="ORF">OCOJLMKI_5063</name>
</gene>
<dbReference type="EMBL" id="BPQP01000116">
    <property type="protein sequence ID" value="GJD97824.1"/>
    <property type="molecule type" value="Genomic_DNA"/>
</dbReference>
<keyword evidence="2" id="KW-1185">Reference proteome</keyword>
<evidence type="ECO:0000313" key="2">
    <source>
        <dbReference type="Proteomes" id="UP001055125"/>
    </source>
</evidence>
<sequence length="42" mass="5109">MNDDQPPTGIRRMYVRALAYARIGVWMAKEMNPWRRPYGKRR</sequence>
<evidence type="ECO:0000313" key="1">
    <source>
        <dbReference type="EMBL" id="GJD97824.1"/>
    </source>
</evidence>
<accession>A0ABQ4S407</accession>
<proteinExistence type="predicted"/>
<protein>
    <submittedName>
        <fullName evidence="1">Uncharacterized protein</fullName>
    </submittedName>
</protein>
<reference evidence="1" key="1">
    <citation type="journal article" date="2021" name="Front. Microbiol.">
        <title>Comprehensive Comparative Genomics and Phenotyping of Methylobacterium Species.</title>
        <authorList>
            <person name="Alessa O."/>
            <person name="Ogura Y."/>
            <person name="Fujitani Y."/>
            <person name="Takami H."/>
            <person name="Hayashi T."/>
            <person name="Sahin N."/>
            <person name="Tani A."/>
        </authorList>
    </citation>
    <scope>NUCLEOTIDE SEQUENCE</scope>
    <source>
        <strain evidence="1">DSM 19015</strain>
    </source>
</reference>
<dbReference type="Proteomes" id="UP001055125">
    <property type="component" value="Unassembled WGS sequence"/>
</dbReference>
<comment type="caution">
    <text evidence="1">The sequence shown here is derived from an EMBL/GenBank/DDBJ whole genome shotgun (WGS) entry which is preliminary data.</text>
</comment>
<organism evidence="1 2">
    <name type="scientific">Methylobacterium iners</name>
    <dbReference type="NCBI Taxonomy" id="418707"/>
    <lineage>
        <taxon>Bacteria</taxon>
        <taxon>Pseudomonadati</taxon>
        <taxon>Pseudomonadota</taxon>
        <taxon>Alphaproteobacteria</taxon>
        <taxon>Hyphomicrobiales</taxon>
        <taxon>Methylobacteriaceae</taxon>
        <taxon>Methylobacterium</taxon>
    </lineage>
</organism>